<organism evidence="2 3">
    <name type="scientific">Variibacter gotjawalensis</name>
    <dbReference type="NCBI Taxonomy" id="1333996"/>
    <lineage>
        <taxon>Bacteria</taxon>
        <taxon>Pseudomonadati</taxon>
        <taxon>Pseudomonadota</taxon>
        <taxon>Alphaproteobacteria</taxon>
        <taxon>Hyphomicrobiales</taxon>
        <taxon>Nitrobacteraceae</taxon>
        <taxon>Variibacter</taxon>
    </lineage>
</organism>
<dbReference type="InterPro" id="IPR036849">
    <property type="entry name" value="Enolase-like_C_sf"/>
</dbReference>
<protein>
    <recommendedName>
        <fullName evidence="1">Enolase C-terminal domain-containing protein</fullName>
    </recommendedName>
</protein>
<reference evidence="2 3" key="1">
    <citation type="submission" date="2015-08" db="EMBL/GenBank/DDBJ databases">
        <title>Investigation of the bacterial diversity of lava forest soil.</title>
        <authorList>
            <person name="Lee J.S."/>
        </authorList>
    </citation>
    <scope>NUCLEOTIDE SEQUENCE [LARGE SCALE GENOMIC DNA]</scope>
    <source>
        <strain evidence="2 3">GJW-30</strain>
    </source>
</reference>
<dbReference type="AlphaFoldDB" id="A0A0S3PSE9"/>
<keyword evidence="3" id="KW-1185">Reference proteome</keyword>
<evidence type="ECO:0000313" key="3">
    <source>
        <dbReference type="Proteomes" id="UP000236884"/>
    </source>
</evidence>
<dbReference type="OrthoDB" id="7809546at2"/>
<accession>A0A0S3PSE9</accession>
<dbReference type="Pfam" id="PF13378">
    <property type="entry name" value="MR_MLE_C"/>
    <property type="match status" value="1"/>
</dbReference>
<gene>
    <name evidence="2" type="ORF">GJW-30_1_01413</name>
</gene>
<dbReference type="Proteomes" id="UP000236884">
    <property type="component" value="Chromosome"/>
</dbReference>
<sequence>MTEAPRIRVLAIEPYERTFRLRLPFRFGNTTVTHGTQIIMRARIATQDGREGWGYTSESIASRWFDKNPALSDQQAADQMRTAVLIAQDAYLAAGANTPFGHYADLYNGQIEACAKRGLLPLVASYGPALIDRCIIDAICRLEGISFYRAMQQNVPGMAPHAVAPDLAGFDFAAFLKTLKPANVIEARHTVGLLDPLVASDQKAGERVDDGLPETLEEVIAAYGHRYFKLKVGGDLEADIDRLCRIASVIARVPDYRVTIDGNEQYENAEAALTLWRAIENEPKLKQLAAATLFVEQPIKRQTALEASVAPFAAAKAVIIDESDGEIDTFVRAKALGYAGISSKVCKGFYKSTINRIRCAQWNAAEGHEHYFMSAEDLTVHAGTSVQQDLALVNLLGLRHVERNGHHFIDGFADRPESESRAFLTAHPDLYHEQSGRVRLNIRDGKLNIASLDCVGMGALPTPSVEGLKAMPQPASA</sequence>
<proteinExistence type="predicted"/>
<dbReference type="Gene3D" id="3.20.20.120">
    <property type="entry name" value="Enolase-like C-terminal domain"/>
    <property type="match status" value="1"/>
</dbReference>
<evidence type="ECO:0000259" key="1">
    <source>
        <dbReference type="Pfam" id="PF13378"/>
    </source>
</evidence>
<feature type="domain" description="Enolase C-terminal" evidence="1">
    <location>
        <begin position="214"/>
        <end position="339"/>
    </location>
</feature>
<dbReference type="RefSeq" id="WP_096353478.1">
    <property type="nucleotide sequence ID" value="NZ_AP014946.1"/>
</dbReference>
<name>A0A0S3PSE9_9BRAD</name>
<dbReference type="KEGG" id="vgo:GJW-30_1_01413"/>
<evidence type="ECO:0000313" key="2">
    <source>
        <dbReference type="EMBL" id="BAT58885.1"/>
    </source>
</evidence>
<dbReference type="SUPFAM" id="SSF51604">
    <property type="entry name" value="Enolase C-terminal domain-like"/>
    <property type="match status" value="1"/>
</dbReference>
<dbReference type="EMBL" id="AP014946">
    <property type="protein sequence ID" value="BAT58885.1"/>
    <property type="molecule type" value="Genomic_DNA"/>
</dbReference>
<dbReference type="InterPro" id="IPR029065">
    <property type="entry name" value="Enolase_C-like"/>
</dbReference>